<proteinExistence type="predicted"/>
<accession>A0A369USN6</accession>
<comment type="caution">
    <text evidence="2">The sequence shown here is derived from an EMBL/GenBank/DDBJ whole genome shotgun (WGS) entry which is preliminary data.</text>
</comment>
<feature type="domain" description="Gp5/Type VI secretion system Vgr protein OB-fold" evidence="1">
    <location>
        <begin position="22"/>
        <end position="94"/>
    </location>
</feature>
<evidence type="ECO:0000259" key="1">
    <source>
        <dbReference type="Pfam" id="PF04717"/>
    </source>
</evidence>
<dbReference type="Proteomes" id="UP000253782">
    <property type="component" value="Unassembled WGS sequence"/>
</dbReference>
<dbReference type="RefSeq" id="WP_114846062.1">
    <property type="nucleotide sequence ID" value="NZ_JBHSPE010000020.1"/>
</dbReference>
<dbReference type="OrthoDB" id="9762420at2"/>
<dbReference type="Gene3D" id="2.40.50.230">
    <property type="entry name" value="Gp5 N-terminal domain"/>
    <property type="match status" value="1"/>
</dbReference>
<keyword evidence="3" id="KW-1185">Reference proteome</keyword>
<organism evidence="2 3">
    <name type="scientific">Dyella tabacisoli</name>
    <dbReference type="NCBI Taxonomy" id="2282381"/>
    <lineage>
        <taxon>Bacteria</taxon>
        <taxon>Pseudomonadati</taxon>
        <taxon>Pseudomonadota</taxon>
        <taxon>Gammaproteobacteria</taxon>
        <taxon>Lysobacterales</taxon>
        <taxon>Rhodanobacteraceae</taxon>
        <taxon>Dyella</taxon>
    </lineage>
</organism>
<sequence length="210" mass="22427">MTPDFAIPKAFPGQQLAGVTLAQVKQTNDPDGLGRITVNFQVAGALIESDWLQVMSFYGGPGYGAFFLPSEGQSVLVAFAGGNINQPFVLGVLWNGGIKPPVDGVERQQDVRVIKTRQGKQLIFDDSKEGQLTLIDEQQNKVQIDTVNKRIVVESKGDVSITAANVLTLKANQVVIQNTAGTVKLDLTAASLQANGGQSMKLSATMIEIN</sequence>
<dbReference type="AlphaFoldDB" id="A0A369USN6"/>
<dbReference type="SUPFAM" id="SSF69349">
    <property type="entry name" value="Phage fibre proteins"/>
    <property type="match status" value="1"/>
</dbReference>
<protein>
    <submittedName>
        <fullName evidence="2">Rhs element Vgr protein</fullName>
    </submittedName>
</protein>
<dbReference type="Pfam" id="PF04717">
    <property type="entry name" value="Phage_base_V"/>
    <property type="match status" value="1"/>
</dbReference>
<gene>
    <name evidence="2" type="ORF">DVJ77_13770</name>
</gene>
<dbReference type="InterPro" id="IPR037026">
    <property type="entry name" value="Vgr_OB-fold_dom_sf"/>
</dbReference>
<dbReference type="EMBL" id="QQAH01000011">
    <property type="protein sequence ID" value="RDD81349.1"/>
    <property type="molecule type" value="Genomic_DNA"/>
</dbReference>
<name>A0A369USN6_9GAMM</name>
<evidence type="ECO:0000313" key="2">
    <source>
        <dbReference type="EMBL" id="RDD81349.1"/>
    </source>
</evidence>
<evidence type="ECO:0000313" key="3">
    <source>
        <dbReference type="Proteomes" id="UP000253782"/>
    </source>
</evidence>
<dbReference type="InterPro" id="IPR006531">
    <property type="entry name" value="Gp5/Vgr_OB"/>
</dbReference>
<dbReference type="SUPFAM" id="SSF69255">
    <property type="entry name" value="gp5 N-terminal domain-like"/>
    <property type="match status" value="1"/>
</dbReference>
<reference evidence="2 3" key="1">
    <citation type="submission" date="2018-07" db="EMBL/GenBank/DDBJ databases">
        <title>Dyella tabacisoli L4-6T, whole genome shotgun sequence.</title>
        <authorList>
            <person name="Zhou X.-K."/>
            <person name="Li W.-J."/>
            <person name="Duan Y.-Q."/>
        </authorList>
    </citation>
    <scope>NUCLEOTIDE SEQUENCE [LARGE SCALE GENOMIC DNA]</scope>
    <source>
        <strain evidence="2 3">L4-6</strain>
    </source>
</reference>